<name>A0ABN0YYM4_9ACTN</name>
<gene>
    <name evidence="2" type="ORF">GCM10010357_48230</name>
</gene>
<sequence length="115" mass="11846">MPEYGAGDGAGAVSVGVLKRFCGWGGGFAPGPPFHRFFRGSAPGPGTAASPRWAEAAPPAPLLPGLRPWPPFVAASPLVLKRRTGWIGAPTPENLTPEILTPEIRPGAHFSPSGV</sequence>
<evidence type="ECO:0000313" key="3">
    <source>
        <dbReference type="Proteomes" id="UP001500879"/>
    </source>
</evidence>
<proteinExistence type="predicted"/>
<dbReference type="EMBL" id="BAAABX010000051">
    <property type="protein sequence ID" value="GAA0421256.1"/>
    <property type="molecule type" value="Genomic_DNA"/>
</dbReference>
<organism evidence="2 3">
    <name type="scientific">Streptomyces luteireticuli</name>
    <dbReference type="NCBI Taxonomy" id="173858"/>
    <lineage>
        <taxon>Bacteria</taxon>
        <taxon>Bacillati</taxon>
        <taxon>Actinomycetota</taxon>
        <taxon>Actinomycetes</taxon>
        <taxon>Kitasatosporales</taxon>
        <taxon>Streptomycetaceae</taxon>
        <taxon>Streptomyces</taxon>
    </lineage>
</organism>
<keyword evidence="3" id="KW-1185">Reference proteome</keyword>
<dbReference type="Proteomes" id="UP001500879">
    <property type="component" value="Unassembled WGS sequence"/>
</dbReference>
<evidence type="ECO:0000313" key="2">
    <source>
        <dbReference type="EMBL" id="GAA0421256.1"/>
    </source>
</evidence>
<reference evidence="2 3" key="1">
    <citation type="journal article" date="2019" name="Int. J. Syst. Evol. Microbiol.">
        <title>The Global Catalogue of Microorganisms (GCM) 10K type strain sequencing project: providing services to taxonomists for standard genome sequencing and annotation.</title>
        <authorList>
            <consortium name="The Broad Institute Genomics Platform"/>
            <consortium name="The Broad Institute Genome Sequencing Center for Infectious Disease"/>
            <person name="Wu L."/>
            <person name="Ma J."/>
        </authorList>
    </citation>
    <scope>NUCLEOTIDE SEQUENCE [LARGE SCALE GENOMIC DNA]</scope>
    <source>
        <strain evidence="2 3">JCM 4788</strain>
    </source>
</reference>
<comment type="caution">
    <text evidence="2">The sequence shown here is derived from an EMBL/GenBank/DDBJ whole genome shotgun (WGS) entry which is preliminary data.</text>
</comment>
<accession>A0ABN0YYM4</accession>
<feature type="region of interest" description="Disordered" evidence="1">
    <location>
        <begin position="90"/>
        <end position="115"/>
    </location>
</feature>
<evidence type="ECO:0000256" key="1">
    <source>
        <dbReference type="SAM" id="MobiDB-lite"/>
    </source>
</evidence>
<protein>
    <submittedName>
        <fullName evidence="2">Uncharacterized protein</fullName>
    </submittedName>
</protein>